<protein>
    <submittedName>
        <fullName evidence="1">Uncharacterized protein</fullName>
    </submittedName>
</protein>
<evidence type="ECO:0000313" key="1">
    <source>
        <dbReference type="EMBL" id="HGM06986.1"/>
    </source>
</evidence>
<dbReference type="AlphaFoldDB" id="A0A7C4D050"/>
<accession>A0A7C4D050</accession>
<proteinExistence type="predicted"/>
<organism evidence="1">
    <name type="scientific">Ignisphaera aggregans</name>
    <dbReference type="NCBI Taxonomy" id="334771"/>
    <lineage>
        <taxon>Archaea</taxon>
        <taxon>Thermoproteota</taxon>
        <taxon>Thermoprotei</taxon>
        <taxon>Desulfurococcales</taxon>
        <taxon>Desulfurococcaceae</taxon>
        <taxon>Ignisphaera</taxon>
    </lineage>
</organism>
<gene>
    <name evidence="1" type="ORF">ENU31_01055</name>
</gene>
<comment type="caution">
    <text evidence="1">The sequence shown here is derived from an EMBL/GenBank/DDBJ whole genome shotgun (WGS) entry which is preliminary data.</text>
</comment>
<dbReference type="EMBL" id="DTCA01000039">
    <property type="protein sequence ID" value="HGM06986.1"/>
    <property type="molecule type" value="Genomic_DNA"/>
</dbReference>
<reference evidence="1" key="1">
    <citation type="journal article" date="2020" name="mSystems">
        <title>Genome- and Community-Level Interaction Insights into Carbon Utilization and Element Cycling Functions of Hydrothermarchaeota in Hydrothermal Sediment.</title>
        <authorList>
            <person name="Zhou Z."/>
            <person name="Liu Y."/>
            <person name="Xu W."/>
            <person name="Pan J."/>
            <person name="Luo Z.H."/>
            <person name="Li M."/>
        </authorList>
    </citation>
    <scope>NUCLEOTIDE SEQUENCE [LARGE SCALE GENOMIC DNA]</scope>
    <source>
        <strain evidence="1">SpSt-658</strain>
    </source>
</reference>
<sequence>MSESTSVIIITNPSEKAEELAREIKRTGIVGIDNRKYHVDQVLVFEKKGMVSGWNIDIHGDPKSVRYTLIDREDMTYMTIYLMRPGLVLAVGEHPRDGTRAVIIYRDD</sequence>
<name>A0A7C4D050_9CREN</name>